<dbReference type="GO" id="GO:0006281">
    <property type="term" value="P:DNA repair"/>
    <property type="evidence" value="ECO:0007669"/>
    <property type="project" value="UniProtKB-UniRule"/>
</dbReference>
<comment type="subcellular location">
    <subcellularLocation>
        <location evidence="1 5">Nucleus</location>
    </subcellularLocation>
</comment>
<organism evidence="8 9">
    <name type="scientific">Crucibulum laeve</name>
    <dbReference type="NCBI Taxonomy" id="68775"/>
    <lineage>
        <taxon>Eukaryota</taxon>
        <taxon>Fungi</taxon>
        <taxon>Dikarya</taxon>
        <taxon>Basidiomycota</taxon>
        <taxon>Agaricomycotina</taxon>
        <taxon>Agaricomycetes</taxon>
        <taxon>Agaricomycetidae</taxon>
        <taxon>Agaricales</taxon>
        <taxon>Agaricineae</taxon>
        <taxon>Nidulariaceae</taxon>
        <taxon>Crucibulum</taxon>
    </lineage>
</organism>
<dbReference type="InterPro" id="IPR029240">
    <property type="entry name" value="MMS19_N"/>
</dbReference>
<evidence type="ECO:0000256" key="5">
    <source>
        <dbReference type="RuleBase" id="RU367072"/>
    </source>
</evidence>
<dbReference type="InterPro" id="IPR011989">
    <property type="entry name" value="ARM-like"/>
</dbReference>
<evidence type="ECO:0000256" key="1">
    <source>
        <dbReference type="ARBA" id="ARBA00004123"/>
    </source>
</evidence>
<dbReference type="AlphaFoldDB" id="A0A5C3M4W7"/>
<keyword evidence="4 5" id="KW-0539">Nucleus</keyword>
<feature type="domain" description="MMS19 N-terminal" evidence="7">
    <location>
        <begin position="38"/>
        <end position="298"/>
    </location>
</feature>
<feature type="domain" description="MMS19 C-terminal" evidence="6">
    <location>
        <begin position="541"/>
        <end position="991"/>
    </location>
</feature>
<sequence length="1037" mass="114867">MESTERLVRTWMALGRDEEVVETVSEISQGGVSLVDIVKALGEYLTSEDDELRRKGVEFLSKVLAQCPVGKLNRQSARVLTAFYCGKLDDIETIIPALKGLVILVRLPSFTSLDATTVIQSLFCHVKMKALVQSVRFTVYTIVDTLMAHHRDALLALGKDFINGYINLAEGEKDPRNLVVAFAIARVILIEFDISEHVESMFNIIFCYFPITFRPPPNDPYGISTDDLRLALRGCLNANPAFGPLAIPVFLEKLTAGSRTTKRDTLQALASCLPVYGSALARSTARKLWNAFKLEIFQPTDAETEVEALKTTQVLVNTIYAEQENSLESDEDIQGLARDACEECIQILREPEKSQAKPATRILCAFITTTPSVSRYTLSQAVPHLVKLFLNPDEILSRPAILVLLSDFIVAARDSFTRGSVMDNSEPLLLPYKDEVLGVFLVGLKNSSSRIQALEGLSGLIGTPRLLSDEEVGFVVHNINEVMAEDDSADASDSILDLLSSISAISPRRVEEQTLPLLFSSLPDTSPPRDAAVERAKYFRVLSALNKLCAQPELFETLVVRLTTKLDLICVPTLEENLEVDLEPAAAYAHALLKTITSTLFTKVHQGHPDVAKYVDRLLPRVYNLFIYSALAHNPKAIIATDPRLVKVAGELITLVTQSLPQQKQESYVACVFDAFLNGNIKAVSEGHQKVPINAKLCPFENSAPTSQKNLVNLFAAAVIPLHKEVKLPVPELGQFLDMMLNWSLVHSENELQRESIWHLIASIVNKRVDDIADFLNDKLNVFWSIEIANAERSTEARRFAISAWIWMTKALLVRSHASASAFTDKLFECFGDANITWDVAKAIGEVASGDSVLTKYNHAVIRILYAQKYVNAVLPRIVTGAKNASNEKEQTASLVALTALIKSIPKAAYAYEMSSLIPLLIRGLDLPDNNIRSNVIDTFLTTAEGDSPDKSLVAEHASTLVHSMVKNCVVVEMPSTRVRIAALRYLGILPRIVRYDILHPYKSTVLRELSKVLDDPKRSVRKEAVDARTAWFKYNG</sequence>
<keyword evidence="3" id="KW-0677">Repeat</keyword>
<keyword evidence="9" id="KW-1185">Reference proteome</keyword>
<proteinExistence type="inferred from homology"/>
<keyword evidence="5" id="KW-0234">DNA repair</keyword>
<dbReference type="EMBL" id="ML213598">
    <property type="protein sequence ID" value="TFK39917.1"/>
    <property type="molecule type" value="Genomic_DNA"/>
</dbReference>
<evidence type="ECO:0000259" key="6">
    <source>
        <dbReference type="Pfam" id="PF12460"/>
    </source>
</evidence>
<dbReference type="Pfam" id="PF12460">
    <property type="entry name" value="MMS19_C"/>
    <property type="match status" value="1"/>
</dbReference>
<dbReference type="GO" id="GO:0097361">
    <property type="term" value="C:cytosolic [4Fe-4S] assembly targeting complex"/>
    <property type="evidence" value="ECO:0007669"/>
    <property type="project" value="UniProtKB-UniRule"/>
</dbReference>
<comment type="similarity">
    <text evidence="2 5">Belongs to the MET18/MMS19 family.</text>
</comment>
<accession>A0A5C3M4W7</accession>
<dbReference type="InterPro" id="IPR024687">
    <property type="entry name" value="MMS19_C"/>
</dbReference>
<evidence type="ECO:0000313" key="8">
    <source>
        <dbReference type="EMBL" id="TFK39917.1"/>
    </source>
</evidence>
<evidence type="ECO:0000259" key="7">
    <source>
        <dbReference type="Pfam" id="PF14500"/>
    </source>
</evidence>
<name>A0A5C3M4W7_9AGAR</name>
<dbReference type="Gene3D" id="1.25.10.10">
    <property type="entry name" value="Leucine-rich Repeat Variant"/>
    <property type="match status" value="1"/>
</dbReference>
<keyword evidence="5" id="KW-0227">DNA damage</keyword>
<dbReference type="STRING" id="68775.A0A5C3M4W7"/>
<dbReference type="PANTHER" id="PTHR12891">
    <property type="entry name" value="DNA REPAIR/TRANSCRIPTION PROTEIN MET18/MMS19"/>
    <property type="match status" value="1"/>
</dbReference>
<dbReference type="InterPro" id="IPR016024">
    <property type="entry name" value="ARM-type_fold"/>
</dbReference>
<dbReference type="OrthoDB" id="342900at2759"/>
<dbReference type="InterPro" id="IPR039920">
    <property type="entry name" value="MMS19"/>
</dbReference>
<gene>
    <name evidence="8" type="ORF">BDQ12DRAFT_734637</name>
</gene>
<dbReference type="Proteomes" id="UP000308652">
    <property type="component" value="Unassembled WGS sequence"/>
</dbReference>
<evidence type="ECO:0000256" key="2">
    <source>
        <dbReference type="ARBA" id="ARBA00009340"/>
    </source>
</evidence>
<evidence type="ECO:0000256" key="4">
    <source>
        <dbReference type="ARBA" id="ARBA00023242"/>
    </source>
</evidence>
<evidence type="ECO:0000256" key="3">
    <source>
        <dbReference type="ARBA" id="ARBA00022737"/>
    </source>
</evidence>
<evidence type="ECO:0000313" key="9">
    <source>
        <dbReference type="Proteomes" id="UP000308652"/>
    </source>
</evidence>
<dbReference type="Pfam" id="PF14500">
    <property type="entry name" value="MMS19_N"/>
    <property type="match status" value="1"/>
</dbReference>
<comment type="function">
    <text evidence="5">Key component of the cytosolic iron-sulfur protein assembly (CIA) complex, a multiprotein complex that mediates the incorporation of iron-sulfur cluster into apoproteins specifically involved in DNA metabolism and genomic integrity. In the CIA complex, MMS19 acts as an adapter between early-acting CIA components and a subset of cellular target iron-sulfur proteins.</text>
</comment>
<reference evidence="8 9" key="1">
    <citation type="journal article" date="2019" name="Nat. Ecol. Evol.">
        <title>Megaphylogeny resolves global patterns of mushroom evolution.</title>
        <authorList>
            <person name="Varga T."/>
            <person name="Krizsan K."/>
            <person name="Foldi C."/>
            <person name="Dima B."/>
            <person name="Sanchez-Garcia M."/>
            <person name="Sanchez-Ramirez S."/>
            <person name="Szollosi G.J."/>
            <person name="Szarkandi J.G."/>
            <person name="Papp V."/>
            <person name="Albert L."/>
            <person name="Andreopoulos W."/>
            <person name="Angelini C."/>
            <person name="Antonin V."/>
            <person name="Barry K.W."/>
            <person name="Bougher N.L."/>
            <person name="Buchanan P."/>
            <person name="Buyck B."/>
            <person name="Bense V."/>
            <person name="Catcheside P."/>
            <person name="Chovatia M."/>
            <person name="Cooper J."/>
            <person name="Damon W."/>
            <person name="Desjardin D."/>
            <person name="Finy P."/>
            <person name="Geml J."/>
            <person name="Haridas S."/>
            <person name="Hughes K."/>
            <person name="Justo A."/>
            <person name="Karasinski D."/>
            <person name="Kautmanova I."/>
            <person name="Kiss B."/>
            <person name="Kocsube S."/>
            <person name="Kotiranta H."/>
            <person name="LaButti K.M."/>
            <person name="Lechner B.E."/>
            <person name="Liimatainen K."/>
            <person name="Lipzen A."/>
            <person name="Lukacs Z."/>
            <person name="Mihaltcheva S."/>
            <person name="Morgado L.N."/>
            <person name="Niskanen T."/>
            <person name="Noordeloos M.E."/>
            <person name="Ohm R.A."/>
            <person name="Ortiz-Santana B."/>
            <person name="Ovrebo C."/>
            <person name="Racz N."/>
            <person name="Riley R."/>
            <person name="Savchenko A."/>
            <person name="Shiryaev A."/>
            <person name="Soop K."/>
            <person name="Spirin V."/>
            <person name="Szebenyi C."/>
            <person name="Tomsovsky M."/>
            <person name="Tulloss R.E."/>
            <person name="Uehling J."/>
            <person name="Grigoriev I.V."/>
            <person name="Vagvolgyi C."/>
            <person name="Papp T."/>
            <person name="Martin F.M."/>
            <person name="Miettinen O."/>
            <person name="Hibbett D.S."/>
            <person name="Nagy L.G."/>
        </authorList>
    </citation>
    <scope>NUCLEOTIDE SEQUENCE [LARGE SCALE GENOMIC DNA]</scope>
    <source>
        <strain evidence="8 9">CBS 166.37</strain>
    </source>
</reference>
<protein>
    <recommendedName>
        <fullName evidence="5">MMS19 nucleotide excision repair protein</fullName>
    </recommendedName>
</protein>
<dbReference type="GO" id="GO:0005634">
    <property type="term" value="C:nucleus"/>
    <property type="evidence" value="ECO:0007669"/>
    <property type="project" value="UniProtKB-SubCell"/>
</dbReference>
<dbReference type="PANTHER" id="PTHR12891:SF0">
    <property type="entry name" value="MMS19 NUCLEOTIDE EXCISION REPAIR PROTEIN HOMOLOG"/>
    <property type="match status" value="1"/>
</dbReference>
<dbReference type="GO" id="GO:0051604">
    <property type="term" value="P:protein maturation"/>
    <property type="evidence" value="ECO:0007669"/>
    <property type="project" value="UniProtKB-UniRule"/>
</dbReference>
<dbReference type="SUPFAM" id="SSF48371">
    <property type="entry name" value="ARM repeat"/>
    <property type="match status" value="2"/>
</dbReference>
<dbReference type="GO" id="GO:0016226">
    <property type="term" value="P:iron-sulfur cluster assembly"/>
    <property type="evidence" value="ECO:0007669"/>
    <property type="project" value="UniProtKB-UniRule"/>
</dbReference>